<gene>
    <name evidence="2" type="primary">LOC115624496</name>
</gene>
<reference evidence="2" key="1">
    <citation type="submission" date="2025-08" db="UniProtKB">
        <authorList>
            <consortium name="RefSeq"/>
        </authorList>
    </citation>
    <scope>IDENTIFICATION</scope>
    <source>
        <strain evidence="2">11010-0011.00</strain>
        <tissue evidence="2">Whole body</tissue>
    </source>
</reference>
<name>A0A6J2THY0_DROLE</name>
<dbReference type="AlphaFoldDB" id="A0A6J2THY0"/>
<sequence>MKFKYQKQIKPFKSIRRVLQLISSAIGKSFAYLGSPAACPLHRTHTIDGFNPHYIGYCSHCNLCDFCRLATLSSLASPCSAALCTLCSGVSTDLYAQCASFAYSGRSRSK</sequence>
<dbReference type="RefSeq" id="XP_030375060.1">
    <property type="nucleotide sequence ID" value="XM_030519200.1"/>
</dbReference>
<evidence type="ECO:0000313" key="2">
    <source>
        <dbReference type="RefSeq" id="XP_030375060.1"/>
    </source>
</evidence>
<proteinExistence type="predicted"/>
<dbReference type="Proteomes" id="UP000504634">
    <property type="component" value="Unplaced"/>
</dbReference>
<protein>
    <submittedName>
        <fullName evidence="2">Uncharacterized protein LOC115624496</fullName>
    </submittedName>
</protein>
<evidence type="ECO:0000313" key="1">
    <source>
        <dbReference type="Proteomes" id="UP000504634"/>
    </source>
</evidence>
<accession>A0A6J2THY0</accession>
<organism evidence="1 2">
    <name type="scientific">Drosophila lebanonensis</name>
    <name type="common">Fruit fly</name>
    <name type="synonym">Scaptodrosophila lebanonensis</name>
    <dbReference type="NCBI Taxonomy" id="7225"/>
    <lineage>
        <taxon>Eukaryota</taxon>
        <taxon>Metazoa</taxon>
        <taxon>Ecdysozoa</taxon>
        <taxon>Arthropoda</taxon>
        <taxon>Hexapoda</taxon>
        <taxon>Insecta</taxon>
        <taxon>Pterygota</taxon>
        <taxon>Neoptera</taxon>
        <taxon>Endopterygota</taxon>
        <taxon>Diptera</taxon>
        <taxon>Brachycera</taxon>
        <taxon>Muscomorpha</taxon>
        <taxon>Ephydroidea</taxon>
        <taxon>Drosophilidae</taxon>
        <taxon>Scaptodrosophila</taxon>
    </lineage>
</organism>
<keyword evidence="1" id="KW-1185">Reference proteome</keyword>
<dbReference type="GeneID" id="115624496"/>